<dbReference type="EMBL" id="JBHUHR010000015">
    <property type="protein sequence ID" value="MFD2034116.1"/>
    <property type="molecule type" value="Genomic_DNA"/>
</dbReference>
<dbReference type="Pfam" id="PF13970">
    <property type="entry name" value="DUF4221"/>
    <property type="match status" value="1"/>
</dbReference>
<dbReference type="RefSeq" id="WP_376884000.1">
    <property type="nucleotide sequence ID" value="NZ_JBHUHR010000015.1"/>
</dbReference>
<organism evidence="2 3">
    <name type="scientific">Belliella marina</name>
    <dbReference type="NCBI Taxonomy" id="1644146"/>
    <lineage>
        <taxon>Bacteria</taxon>
        <taxon>Pseudomonadati</taxon>
        <taxon>Bacteroidota</taxon>
        <taxon>Cytophagia</taxon>
        <taxon>Cytophagales</taxon>
        <taxon>Cyclobacteriaceae</taxon>
        <taxon>Belliella</taxon>
    </lineage>
</organism>
<keyword evidence="3" id="KW-1185">Reference proteome</keyword>
<evidence type="ECO:0000256" key="1">
    <source>
        <dbReference type="SAM" id="MobiDB-lite"/>
    </source>
</evidence>
<gene>
    <name evidence="2" type="ORF">ACFSKL_04900</name>
</gene>
<dbReference type="InterPro" id="IPR025316">
    <property type="entry name" value="DUF4221"/>
</dbReference>
<protein>
    <submittedName>
        <fullName evidence="2">DUF4221 family protein</fullName>
    </submittedName>
</protein>
<reference evidence="3" key="1">
    <citation type="journal article" date="2019" name="Int. J. Syst. Evol. Microbiol.">
        <title>The Global Catalogue of Microorganisms (GCM) 10K type strain sequencing project: providing services to taxonomists for standard genome sequencing and annotation.</title>
        <authorList>
            <consortium name="The Broad Institute Genomics Platform"/>
            <consortium name="The Broad Institute Genome Sequencing Center for Infectious Disease"/>
            <person name="Wu L."/>
            <person name="Ma J."/>
        </authorList>
    </citation>
    <scope>NUCLEOTIDE SEQUENCE [LARGE SCALE GENOMIC DNA]</scope>
    <source>
        <strain evidence="3">CGMCC 1.15180</strain>
    </source>
</reference>
<evidence type="ECO:0000313" key="3">
    <source>
        <dbReference type="Proteomes" id="UP001597361"/>
    </source>
</evidence>
<evidence type="ECO:0000313" key="2">
    <source>
        <dbReference type="EMBL" id="MFD2034116.1"/>
    </source>
</evidence>
<dbReference type="Proteomes" id="UP001597361">
    <property type="component" value="Unassembled WGS sequence"/>
</dbReference>
<proteinExistence type="predicted"/>
<name>A0ABW4VJ45_9BACT</name>
<feature type="region of interest" description="Disordered" evidence="1">
    <location>
        <begin position="258"/>
        <end position="277"/>
    </location>
</feature>
<dbReference type="PROSITE" id="PS51257">
    <property type="entry name" value="PROKAR_LIPOPROTEIN"/>
    <property type="match status" value="1"/>
</dbReference>
<sequence>MKNPIFFLFVLLACSCGSESSKSNQGSSISLQIIQDTLLVDSGDEVVMAGSNLMLSVLSEGQGKLFNYDRKSSNLEVFDLDQLKLVEKVKFDNDGPNAVSAFVMSMKNWKNGNLFLQGFDISGVYDTEGKLIQKYSLHPTDYIDKDSEGDFNFKGEFVFLNDTTVLIGLIRMFENIPHLAKLHLGKKKMDLIDFPYPERLEKYSIVMDGEMKIAYLGSVFMHVIDGKVVFTSNCYNDCMVFDQNNGSFEHIEFQSSLTPNQKEGGQKQKVGSREEFSEQQKIISKQIDFGRWVWDSSNQKFYRLSYFTTSDAEDQEANHTRVFLTVFDSNLKMLAEKELDNYKKRPGSYFAKDGSVWIHENVDDELGFVRLKIEEID</sequence>
<accession>A0ABW4VJ45</accession>
<comment type="caution">
    <text evidence="2">The sequence shown here is derived from an EMBL/GenBank/DDBJ whole genome shotgun (WGS) entry which is preliminary data.</text>
</comment>